<gene>
    <name evidence="3" type="primary">WBGene00103326</name>
</gene>
<feature type="compositionally biased region" description="Low complexity" evidence="1">
    <location>
        <begin position="207"/>
        <end position="217"/>
    </location>
</feature>
<keyword evidence="2" id="KW-0472">Membrane</keyword>
<dbReference type="AlphaFoldDB" id="A0A2A6BW10"/>
<evidence type="ECO:0000313" key="3">
    <source>
        <dbReference type="EnsemblMetazoa" id="PPA13772.1"/>
    </source>
</evidence>
<keyword evidence="4" id="KW-1185">Reference proteome</keyword>
<dbReference type="Gene3D" id="3.60.10.10">
    <property type="entry name" value="Endonuclease/exonuclease/phosphatase"/>
    <property type="match status" value="1"/>
</dbReference>
<sequence>MPEPTLPALIGAIGKGSAALSTTEIGLYALSVGVEAFACCVAGAWMVRRLLADPEDAAKAAAEAGAPTPTPDPPLPIPDPIPPPTLAAERHLPAGANDNPETDGDDGNIYYLLIGGVIVVVGGYLFYKWYNSESPAPPQPPSTEGEPRRPDDRISFNGEPGTTEGVMDRAFFEGYLQARTQSTNSASEQPSRREQAPIAGAAAIGAPEPAGAAACGAPEPPDRQPGQNERQEQGEDEEEEDEEDHKRKIKCLVWNSGGIGSNSGYKFSIDDVIKAETLDIIILIENKSNENVAEFARRHRYEITFVASPRPRTRVTIELVDELVGCVGTDQHAIEAVAIDVVLGKKKFRLIGTYVRGFDQHFDEARDIYKQLASADESPTIIAGDHAQVEPEGSMESQWLPRSPRSIMGYESIQGSEGVSRSAIDYVMTNVTSAVLVHRPIEPDLASPDGAQTPNVHSPIIFEIGEVGEGGPCKDPNCDICSHRRH</sequence>
<feature type="compositionally biased region" description="Basic and acidic residues" evidence="1">
    <location>
        <begin position="145"/>
        <end position="154"/>
    </location>
</feature>
<feature type="transmembrane region" description="Helical" evidence="2">
    <location>
        <begin position="109"/>
        <end position="127"/>
    </location>
</feature>
<proteinExistence type="predicted"/>
<dbReference type="Proteomes" id="UP000005239">
    <property type="component" value="Unassembled WGS sequence"/>
</dbReference>
<dbReference type="SUPFAM" id="SSF56219">
    <property type="entry name" value="DNase I-like"/>
    <property type="match status" value="1"/>
</dbReference>
<accession>A0A2A6BW10</accession>
<evidence type="ECO:0000313" key="4">
    <source>
        <dbReference type="Proteomes" id="UP000005239"/>
    </source>
</evidence>
<feature type="transmembrane region" description="Helical" evidence="2">
    <location>
        <begin position="25"/>
        <end position="47"/>
    </location>
</feature>
<name>A0A2A6BW10_PRIPA</name>
<evidence type="ECO:0000256" key="1">
    <source>
        <dbReference type="SAM" id="MobiDB-lite"/>
    </source>
</evidence>
<reference evidence="4" key="1">
    <citation type="journal article" date="2008" name="Nat. Genet.">
        <title>The Pristionchus pacificus genome provides a unique perspective on nematode lifestyle and parasitism.</title>
        <authorList>
            <person name="Dieterich C."/>
            <person name="Clifton S.W."/>
            <person name="Schuster L.N."/>
            <person name="Chinwalla A."/>
            <person name="Delehaunty K."/>
            <person name="Dinkelacker I."/>
            <person name="Fulton L."/>
            <person name="Fulton R."/>
            <person name="Godfrey J."/>
            <person name="Minx P."/>
            <person name="Mitreva M."/>
            <person name="Roeseler W."/>
            <person name="Tian H."/>
            <person name="Witte H."/>
            <person name="Yang S.P."/>
            <person name="Wilson R.K."/>
            <person name="Sommer R.J."/>
        </authorList>
    </citation>
    <scope>NUCLEOTIDE SEQUENCE [LARGE SCALE GENOMIC DNA]</scope>
    <source>
        <strain evidence="4">PS312</strain>
    </source>
</reference>
<dbReference type="InterPro" id="IPR036691">
    <property type="entry name" value="Endo/exonu/phosph_ase_sf"/>
</dbReference>
<feature type="region of interest" description="Disordered" evidence="1">
    <location>
        <begin position="60"/>
        <end position="104"/>
    </location>
</feature>
<feature type="region of interest" description="Disordered" evidence="1">
    <location>
        <begin position="134"/>
        <end position="165"/>
    </location>
</feature>
<feature type="compositionally biased region" description="Pro residues" evidence="1">
    <location>
        <begin position="68"/>
        <end position="85"/>
    </location>
</feature>
<keyword evidence="2" id="KW-1133">Transmembrane helix</keyword>
<dbReference type="EnsemblMetazoa" id="PPA13772.1">
    <property type="protein sequence ID" value="PPA13772.1"/>
    <property type="gene ID" value="WBGene00103326"/>
</dbReference>
<feature type="region of interest" description="Disordered" evidence="1">
    <location>
        <begin position="207"/>
        <end position="246"/>
    </location>
</feature>
<organism evidence="3 4">
    <name type="scientific">Pristionchus pacificus</name>
    <name type="common">Parasitic nematode worm</name>
    <dbReference type="NCBI Taxonomy" id="54126"/>
    <lineage>
        <taxon>Eukaryota</taxon>
        <taxon>Metazoa</taxon>
        <taxon>Ecdysozoa</taxon>
        <taxon>Nematoda</taxon>
        <taxon>Chromadorea</taxon>
        <taxon>Rhabditida</taxon>
        <taxon>Rhabditina</taxon>
        <taxon>Diplogasteromorpha</taxon>
        <taxon>Diplogasteroidea</taxon>
        <taxon>Neodiplogasteridae</taxon>
        <taxon>Pristionchus</taxon>
    </lineage>
</organism>
<evidence type="ECO:0000256" key="2">
    <source>
        <dbReference type="SAM" id="Phobius"/>
    </source>
</evidence>
<accession>A0A8R1Y9X5</accession>
<keyword evidence="2" id="KW-0812">Transmembrane</keyword>
<reference evidence="3" key="2">
    <citation type="submission" date="2022-06" db="UniProtKB">
        <authorList>
            <consortium name="EnsemblMetazoa"/>
        </authorList>
    </citation>
    <scope>IDENTIFICATION</scope>
    <source>
        <strain evidence="3">PS312</strain>
    </source>
</reference>
<protein>
    <submittedName>
        <fullName evidence="3">Uncharacterized protein</fullName>
    </submittedName>
</protein>
<feature type="compositionally biased region" description="Acidic residues" evidence="1">
    <location>
        <begin position="234"/>
        <end position="243"/>
    </location>
</feature>